<dbReference type="AlphaFoldDB" id="A0A4Z2GTG3"/>
<keyword evidence="3" id="KW-1185">Reference proteome</keyword>
<protein>
    <submittedName>
        <fullName evidence="2">Uncharacterized protein</fullName>
    </submittedName>
</protein>
<evidence type="ECO:0000313" key="3">
    <source>
        <dbReference type="Proteomes" id="UP000314294"/>
    </source>
</evidence>
<evidence type="ECO:0000256" key="1">
    <source>
        <dbReference type="SAM" id="MobiDB-lite"/>
    </source>
</evidence>
<proteinExistence type="predicted"/>
<dbReference type="EMBL" id="SRLO01000423">
    <property type="protein sequence ID" value="TNN56689.1"/>
    <property type="molecule type" value="Genomic_DNA"/>
</dbReference>
<organism evidence="2 3">
    <name type="scientific">Liparis tanakae</name>
    <name type="common">Tanaka's snailfish</name>
    <dbReference type="NCBI Taxonomy" id="230148"/>
    <lineage>
        <taxon>Eukaryota</taxon>
        <taxon>Metazoa</taxon>
        <taxon>Chordata</taxon>
        <taxon>Craniata</taxon>
        <taxon>Vertebrata</taxon>
        <taxon>Euteleostomi</taxon>
        <taxon>Actinopterygii</taxon>
        <taxon>Neopterygii</taxon>
        <taxon>Teleostei</taxon>
        <taxon>Neoteleostei</taxon>
        <taxon>Acanthomorphata</taxon>
        <taxon>Eupercaria</taxon>
        <taxon>Perciformes</taxon>
        <taxon>Cottioidei</taxon>
        <taxon>Cottales</taxon>
        <taxon>Liparidae</taxon>
        <taxon>Liparis</taxon>
    </lineage>
</organism>
<feature type="region of interest" description="Disordered" evidence="1">
    <location>
        <begin position="1"/>
        <end position="35"/>
    </location>
</feature>
<sequence>MVKGREGTGLLSSTQPAGHLGHQPSSGEEHRGLDLGELDLREMDLKDLDLRDKRIKDKCFCITHGDKHDNPCGSGPEEIPGDIGGFTARAFQQGSD</sequence>
<comment type="caution">
    <text evidence="2">The sequence shown here is derived from an EMBL/GenBank/DDBJ whole genome shotgun (WGS) entry which is preliminary data.</text>
</comment>
<accession>A0A4Z2GTG3</accession>
<evidence type="ECO:0000313" key="2">
    <source>
        <dbReference type="EMBL" id="TNN56689.1"/>
    </source>
</evidence>
<gene>
    <name evidence="2" type="ORF">EYF80_033116</name>
</gene>
<reference evidence="2 3" key="1">
    <citation type="submission" date="2019-03" db="EMBL/GenBank/DDBJ databases">
        <title>First draft genome of Liparis tanakae, snailfish: a comprehensive survey of snailfish specific genes.</title>
        <authorList>
            <person name="Kim W."/>
            <person name="Song I."/>
            <person name="Jeong J.-H."/>
            <person name="Kim D."/>
            <person name="Kim S."/>
            <person name="Ryu S."/>
            <person name="Song J.Y."/>
            <person name="Lee S.K."/>
        </authorList>
    </citation>
    <scope>NUCLEOTIDE SEQUENCE [LARGE SCALE GENOMIC DNA]</scope>
    <source>
        <tissue evidence="2">Muscle</tissue>
    </source>
</reference>
<dbReference type="Proteomes" id="UP000314294">
    <property type="component" value="Unassembled WGS sequence"/>
</dbReference>
<name>A0A4Z2GTG3_9TELE</name>